<sequence>MMSYPSVKQTASVGVVSTRCLGFQILTFMSRSWSLGIGCILFVLETCLPIPSFLESPLTEEIEAREGIPKPSSLAESLSKAALLRKEKKPSGPFPLDR</sequence>
<dbReference type="Proteomes" id="UP000250321">
    <property type="component" value="Unassembled WGS sequence"/>
</dbReference>
<dbReference type="STRING" id="2094558.A0A314UB95"/>
<dbReference type="EMBL" id="PJQY01003844">
    <property type="protein sequence ID" value="PQM33996.1"/>
    <property type="molecule type" value="Genomic_DNA"/>
</dbReference>
<name>A0A314UB95_PRUYE</name>
<protein>
    <submittedName>
        <fullName evidence="1">Uncharacterized protein</fullName>
    </submittedName>
</protein>
<gene>
    <name evidence="1" type="ORF">Pyn_41216</name>
</gene>
<organism evidence="1 2">
    <name type="scientific">Prunus yedoensis var. nudiflora</name>
    <dbReference type="NCBI Taxonomy" id="2094558"/>
    <lineage>
        <taxon>Eukaryota</taxon>
        <taxon>Viridiplantae</taxon>
        <taxon>Streptophyta</taxon>
        <taxon>Embryophyta</taxon>
        <taxon>Tracheophyta</taxon>
        <taxon>Spermatophyta</taxon>
        <taxon>Magnoliopsida</taxon>
        <taxon>eudicotyledons</taxon>
        <taxon>Gunneridae</taxon>
        <taxon>Pentapetalae</taxon>
        <taxon>rosids</taxon>
        <taxon>fabids</taxon>
        <taxon>Rosales</taxon>
        <taxon>Rosaceae</taxon>
        <taxon>Amygdaloideae</taxon>
        <taxon>Amygdaleae</taxon>
        <taxon>Prunus</taxon>
    </lineage>
</organism>
<dbReference type="AlphaFoldDB" id="A0A314UB95"/>
<dbReference type="OrthoDB" id="1365184at2759"/>
<proteinExistence type="predicted"/>
<keyword evidence="2" id="KW-1185">Reference proteome</keyword>
<evidence type="ECO:0000313" key="1">
    <source>
        <dbReference type="EMBL" id="PQM33996.1"/>
    </source>
</evidence>
<comment type="caution">
    <text evidence="1">The sequence shown here is derived from an EMBL/GenBank/DDBJ whole genome shotgun (WGS) entry which is preliminary data.</text>
</comment>
<accession>A0A314UB95</accession>
<evidence type="ECO:0000313" key="2">
    <source>
        <dbReference type="Proteomes" id="UP000250321"/>
    </source>
</evidence>
<reference evidence="1 2" key="1">
    <citation type="submission" date="2018-02" db="EMBL/GenBank/DDBJ databases">
        <title>Draft genome of wild Prunus yedoensis var. nudiflora.</title>
        <authorList>
            <person name="Baek S."/>
            <person name="Kim J.-H."/>
            <person name="Choi K."/>
            <person name="Kim G.-B."/>
            <person name="Cho A."/>
            <person name="Jang H."/>
            <person name="Shin C.-H."/>
            <person name="Yu H.-J."/>
            <person name="Mun J.-H."/>
        </authorList>
    </citation>
    <scope>NUCLEOTIDE SEQUENCE [LARGE SCALE GENOMIC DNA]</scope>
    <source>
        <strain evidence="2">cv. Jeju island</strain>
        <tissue evidence="1">Leaf</tissue>
    </source>
</reference>